<dbReference type="AlphaFoldDB" id="A9FXP5"/>
<evidence type="ECO:0000256" key="1">
    <source>
        <dbReference type="SAM" id="MobiDB-lite"/>
    </source>
</evidence>
<accession>A9FXP5</accession>
<name>A9FXP5_SORC5</name>
<gene>
    <name evidence="2" type="ordered locus">sce5372</name>
</gene>
<protein>
    <submittedName>
        <fullName evidence="2">Uncharacterized protein</fullName>
    </submittedName>
</protein>
<evidence type="ECO:0000313" key="3">
    <source>
        <dbReference type="Proteomes" id="UP000002139"/>
    </source>
</evidence>
<dbReference type="PROSITE" id="PS51257">
    <property type="entry name" value="PROKAR_LIPOPROTEIN"/>
    <property type="match status" value="1"/>
</dbReference>
<dbReference type="EMBL" id="AM746676">
    <property type="protein sequence ID" value="CAN95535.1"/>
    <property type="molecule type" value="Genomic_DNA"/>
</dbReference>
<evidence type="ECO:0000313" key="2">
    <source>
        <dbReference type="EMBL" id="CAN95535.1"/>
    </source>
</evidence>
<dbReference type="KEGG" id="scl:sce5372"/>
<organism evidence="2 3">
    <name type="scientific">Sorangium cellulosum (strain So ce56)</name>
    <name type="common">Polyangium cellulosum (strain So ce56)</name>
    <dbReference type="NCBI Taxonomy" id="448385"/>
    <lineage>
        <taxon>Bacteria</taxon>
        <taxon>Pseudomonadati</taxon>
        <taxon>Myxococcota</taxon>
        <taxon>Polyangia</taxon>
        <taxon>Polyangiales</taxon>
        <taxon>Polyangiaceae</taxon>
        <taxon>Sorangium</taxon>
    </lineage>
</organism>
<dbReference type="HOGENOM" id="CLU_2182224_0_0_7"/>
<keyword evidence="3" id="KW-1185">Reference proteome</keyword>
<dbReference type="Proteomes" id="UP000002139">
    <property type="component" value="Chromosome"/>
</dbReference>
<proteinExistence type="predicted"/>
<feature type="region of interest" description="Disordered" evidence="1">
    <location>
        <begin position="35"/>
        <end position="58"/>
    </location>
</feature>
<reference evidence="2 3" key="1">
    <citation type="journal article" date="2007" name="Nat. Biotechnol.">
        <title>Complete genome sequence of the myxobacterium Sorangium cellulosum.</title>
        <authorList>
            <person name="Schneiker S."/>
            <person name="Perlova O."/>
            <person name="Kaiser O."/>
            <person name="Gerth K."/>
            <person name="Alici A."/>
            <person name="Altmeyer M.O."/>
            <person name="Bartels D."/>
            <person name="Bekel T."/>
            <person name="Beyer S."/>
            <person name="Bode E."/>
            <person name="Bode H.B."/>
            <person name="Bolten C.J."/>
            <person name="Choudhuri J.V."/>
            <person name="Doss S."/>
            <person name="Elnakady Y.A."/>
            <person name="Frank B."/>
            <person name="Gaigalat L."/>
            <person name="Goesmann A."/>
            <person name="Groeger C."/>
            <person name="Gross F."/>
            <person name="Jelsbak L."/>
            <person name="Jelsbak L."/>
            <person name="Kalinowski J."/>
            <person name="Kegler C."/>
            <person name="Knauber T."/>
            <person name="Konietzny S."/>
            <person name="Kopp M."/>
            <person name="Krause L."/>
            <person name="Krug D."/>
            <person name="Linke B."/>
            <person name="Mahmud T."/>
            <person name="Martinez-Arias R."/>
            <person name="McHardy A.C."/>
            <person name="Merai M."/>
            <person name="Meyer F."/>
            <person name="Mormann S."/>
            <person name="Munoz-Dorado J."/>
            <person name="Perez J."/>
            <person name="Pradella S."/>
            <person name="Rachid S."/>
            <person name="Raddatz G."/>
            <person name="Rosenau F."/>
            <person name="Rueckert C."/>
            <person name="Sasse F."/>
            <person name="Scharfe M."/>
            <person name="Schuster S.C."/>
            <person name="Suen G."/>
            <person name="Treuner-Lange A."/>
            <person name="Velicer G.J."/>
            <person name="Vorholter F.-J."/>
            <person name="Weissman K.J."/>
            <person name="Welch R.D."/>
            <person name="Wenzel S.C."/>
            <person name="Whitworth D.E."/>
            <person name="Wilhelm S."/>
            <person name="Wittmann C."/>
            <person name="Bloecker H."/>
            <person name="Puehler A."/>
            <person name="Mueller R."/>
        </authorList>
    </citation>
    <scope>NUCLEOTIDE SEQUENCE [LARGE SCALE GENOMIC DNA]</scope>
    <source>
        <strain evidence="3">So ce56</strain>
    </source>
</reference>
<feature type="compositionally biased region" description="Low complexity" evidence="1">
    <location>
        <begin position="35"/>
        <end position="44"/>
    </location>
</feature>
<sequence>MNRGSPSRRLSRSRVGSSLSVLLCVPVVALALAGCGGTEPSSSSESDESAPDRDETMSWEEFQANVYRDPQRGVYLIDDEQGLNDAELRVVYERYVKTGALVVKPLGRR</sequence>